<keyword evidence="5 8" id="KW-0175">Coiled coil</keyword>
<evidence type="ECO:0000313" key="12">
    <source>
        <dbReference type="Proteomes" id="UP000005627"/>
    </source>
</evidence>
<dbReference type="GO" id="GO:0005743">
    <property type="term" value="C:mitochondrial inner membrane"/>
    <property type="evidence" value="ECO:0007669"/>
    <property type="project" value="EnsemblFungi"/>
</dbReference>
<dbReference type="GO" id="GO:2000214">
    <property type="term" value="P:regulation of L-proline metabolic process"/>
    <property type="evidence" value="ECO:0007669"/>
    <property type="project" value="EnsemblFungi"/>
</dbReference>
<dbReference type="KEGG" id="tdl:TDEL_0G03940"/>
<evidence type="ECO:0000256" key="3">
    <source>
        <dbReference type="ARBA" id="ARBA00022692"/>
    </source>
</evidence>
<dbReference type="InParanoid" id="G8ZXZ4"/>
<dbReference type="RefSeq" id="XP_003682972.1">
    <property type="nucleotide sequence ID" value="XM_003682924.1"/>
</dbReference>
<keyword evidence="3 10" id="KW-0812">Transmembrane</keyword>
<accession>G8ZXZ4</accession>
<evidence type="ECO:0000256" key="9">
    <source>
        <dbReference type="SAM" id="MobiDB-lite"/>
    </source>
</evidence>
<dbReference type="Pfam" id="PF07798">
    <property type="entry name" value="CCDC90-like"/>
    <property type="match status" value="1"/>
</dbReference>
<dbReference type="EMBL" id="HE616748">
    <property type="protein sequence ID" value="CCE93761.1"/>
    <property type="molecule type" value="Genomic_DNA"/>
</dbReference>
<dbReference type="Proteomes" id="UP000005627">
    <property type="component" value="Chromosome 7"/>
</dbReference>
<dbReference type="GeneID" id="11505135"/>
<protein>
    <submittedName>
        <fullName evidence="11">Uncharacterized protein</fullName>
    </submittedName>
</protein>
<evidence type="ECO:0000256" key="2">
    <source>
        <dbReference type="ARBA" id="ARBA00004370"/>
    </source>
</evidence>
<dbReference type="PANTHER" id="PTHR14360:SF12">
    <property type="entry name" value="MOZ PROTEIN REPRESENTS A CHROMATIN-ASSOCIATED ACETYLTRANSFERASE"/>
    <property type="match status" value="1"/>
</dbReference>
<dbReference type="FunCoup" id="G8ZXZ4">
    <property type="interactions" value="1"/>
</dbReference>
<evidence type="ECO:0000256" key="7">
    <source>
        <dbReference type="ARBA" id="ARBA00023136"/>
    </source>
</evidence>
<feature type="coiled-coil region" evidence="8">
    <location>
        <begin position="148"/>
        <end position="182"/>
    </location>
</feature>
<dbReference type="HOGENOM" id="CLU_062868_0_0_1"/>
<keyword evidence="4 10" id="KW-1133">Transmembrane helix</keyword>
<name>G8ZXZ4_TORDE</name>
<evidence type="ECO:0000256" key="10">
    <source>
        <dbReference type="SAM" id="Phobius"/>
    </source>
</evidence>
<proteinExistence type="predicted"/>
<organism evidence="11 12">
    <name type="scientific">Torulaspora delbrueckii</name>
    <name type="common">Yeast</name>
    <name type="synonym">Candida colliculosa</name>
    <dbReference type="NCBI Taxonomy" id="4950"/>
    <lineage>
        <taxon>Eukaryota</taxon>
        <taxon>Fungi</taxon>
        <taxon>Dikarya</taxon>
        <taxon>Ascomycota</taxon>
        <taxon>Saccharomycotina</taxon>
        <taxon>Saccharomycetes</taxon>
        <taxon>Saccharomycetales</taxon>
        <taxon>Saccharomycetaceae</taxon>
        <taxon>Torulaspora</taxon>
    </lineage>
</organism>
<evidence type="ECO:0000256" key="6">
    <source>
        <dbReference type="ARBA" id="ARBA00023128"/>
    </source>
</evidence>
<keyword evidence="6" id="KW-0496">Mitochondrion</keyword>
<keyword evidence="7 10" id="KW-0472">Membrane</keyword>
<evidence type="ECO:0000313" key="11">
    <source>
        <dbReference type="EMBL" id="CCE93761.1"/>
    </source>
</evidence>
<dbReference type="OrthoDB" id="5424147at2759"/>
<feature type="region of interest" description="Disordered" evidence="9">
    <location>
        <begin position="29"/>
        <end position="53"/>
    </location>
</feature>
<dbReference type="InterPro" id="IPR024461">
    <property type="entry name" value="CCDC90-like"/>
</dbReference>
<gene>
    <name evidence="11" type="primary">TDEL0G03940</name>
    <name evidence="11" type="ORF">TDEL_0G03940</name>
</gene>
<evidence type="ECO:0000256" key="8">
    <source>
        <dbReference type="SAM" id="Coils"/>
    </source>
</evidence>
<dbReference type="AlphaFoldDB" id="G8ZXZ4"/>
<evidence type="ECO:0000256" key="1">
    <source>
        <dbReference type="ARBA" id="ARBA00004173"/>
    </source>
</evidence>
<evidence type="ECO:0000256" key="4">
    <source>
        <dbReference type="ARBA" id="ARBA00022989"/>
    </source>
</evidence>
<feature type="transmembrane region" description="Helical" evidence="10">
    <location>
        <begin position="233"/>
        <end position="251"/>
    </location>
</feature>
<keyword evidence="12" id="KW-1185">Reference proteome</keyword>
<dbReference type="eggNOG" id="ENOG502RBZK">
    <property type="taxonomic scope" value="Eukaryota"/>
</dbReference>
<reference evidence="11 12" key="1">
    <citation type="journal article" date="2011" name="Proc. Natl. Acad. Sci. U.S.A.">
        <title>Evolutionary erosion of yeast sex chromosomes by mating-type switching accidents.</title>
        <authorList>
            <person name="Gordon J.L."/>
            <person name="Armisen D."/>
            <person name="Proux-Wera E."/>
            <person name="Oheigeartaigh S.S."/>
            <person name="Byrne K.P."/>
            <person name="Wolfe K.H."/>
        </authorList>
    </citation>
    <scope>NUCLEOTIDE SEQUENCE [LARGE SCALE GENOMIC DNA]</scope>
    <source>
        <strain evidence="12">ATCC 10662 / CBS 1146 / NBRC 0425 / NCYC 2629 / NRRL Y-866</strain>
    </source>
</reference>
<evidence type="ECO:0000256" key="5">
    <source>
        <dbReference type="ARBA" id="ARBA00023054"/>
    </source>
</evidence>
<dbReference type="STRING" id="1076872.G8ZXZ4"/>
<sequence>MLRCIFRRSWPLRGPLRVRYSTVSPKSRLLSNEPAKMTSGSGSTAPRGGFMGKLPEQLISEGNGMKPTRAENQIDTLKCYNMLVDRGFTPAQTELVIDLLLETLNKNFFSSYNNVFLQNMELENQSHLFHAAETELKYAIQTSRDSQLNDQHLQLMKLIRDLDSLQDEINELIINLLQKDSKVDFNNQKTENTLLQRKIKLELSDCTNKIATKMLGNARSEIESLRWQTTRSGLLAILILVFFIMGGASFARKLTAQHDEAELKESEAKEPEITQ</sequence>
<comment type="subcellular location">
    <subcellularLocation>
        <location evidence="2">Membrane</location>
    </subcellularLocation>
    <subcellularLocation>
        <location evidence="1">Mitochondrion</location>
    </subcellularLocation>
</comment>
<dbReference type="PANTHER" id="PTHR14360">
    <property type="entry name" value="PROTEIN FMP32, MITOCHONDRIAL"/>
    <property type="match status" value="1"/>
</dbReference>